<dbReference type="AlphaFoldDB" id="A0A0G4E539"/>
<protein>
    <submittedName>
        <fullName evidence="1">Uncharacterized protein</fullName>
    </submittedName>
</protein>
<geneLocation type="plasmid" evidence="1">
    <name>pQBR57</name>
</geneLocation>
<dbReference type="RefSeq" id="WP_192963453.1">
    <property type="nucleotide sequence ID" value="NZ_LN713926.1"/>
</dbReference>
<evidence type="ECO:0000313" key="1">
    <source>
        <dbReference type="EMBL" id="CEK42289.1"/>
    </source>
</evidence>
<name>A0A0G4E539_PSEFS</name>
<keyword evidence="1" id="KW-0614">Plasmid</keyword>
<reference evidence="1" key="2">
    <citation type="submission" date="2015-06" db="EMBL/GenBank/DDBJ databases">
        <title>Environmentally co-occuring mercury resistance plasmids are genetically and phenotypically diverse and confer variable context-dependent fitness effects.</title>
        <authorList>
            <person name="Hall J.P.J."/>
            <person name="Harrison E."/>
            <person name="Lilley A.K."/>
            <person name="Paterson S."/>
            <person name="Spiers A.J."/>
            <person name="Brockhurst M.A."/>
        </authorList>
    </citation>
    <scope>NUCLEOTIDE SEQUENCE [LARGE SCALE GENOMIC DNA]</scope>
    <source>
        <strain evidence="1">SBW25</strain>
        <plasmid evidence="1">pQBR57</plasmid>
    </source>
</reference>
<sequence>MSDDPNQTADKLLLMTAAVEGYKARTVRLDGKYPLATCTYCYNQSEATKNESARRIAALWNLAHGISTERLETLANSGFKFLKK</sequence>
<organism evidence="1">
    <name type="scientific">Pseudomonas fluorescens (strain SBW25)</name>
    <dbReference type="NCBI Taxonomy" id="216595"/>
    <lineage>
        <taxon>Bacteria</taxon>
        <taxon>Pseudomonadati</taxon>
        <taxon>Pseudomonadota</taxon>
        <taxon>Gammaproteobacteria</taxon>
        <taxon>Pseudomonadales</taxon>
        <taxon>Pseudomonadaceae</taxon>
        <taxon>Pseudomonas</taxon>
    </lineage>
</organism>
<proteinExistence type="predicted"/>
<gene>
    <name evidence="1" type="ORF">PQBR57_0336</name>
</gene>
<reference evidence="1" key="1">
    <citation type="submission" date="2014-12" db="EMBL/GenBank/DDBJ databases">
        <authorList>
            <person name="Hall J."/>
        </authorList>
    </citation>
    <scope>NUCLEOTIDE SEQUENCE [LARGE SCALE GENOMIC DNA]</scope>
    <source>
        <strain evidence="1">SBW25</strain>
        <plasmid evidence="1">pQBR57</plasmid>
    </source>
</reference>
<dbReference type="EMBL" id="LN713926">
    <property type="protein sequence ID" value="CEK42289.1"/>
    <property type="molecule type" value="Genomic_DNA"/>
</dbReference>
<accession>A0A0G4E539</accession>